<evidence type="ECO:0000313" key="1">
    <source>
        <dbReference type="EMBL" id="CAG9994658.1"/>
    </source>
</evidence>
<dbReference type="AlphaFoldDB" id="A0A9N9UPB3"/>
<accession>A0A9N9UPB3</accession>
<gene>
    <name evidence="1" type="ORF">CBYS24578_00013549</name>
</gene>
<protein>
    <submittedName>
        <fullName evidence="1">Uncharacterized protein</fullName>
    </submittedName>
</protein>
<sequence length="635" mass="72776">MLTPLMILAGYGVVPDQWPAASTFEDLPSVKQEIYRLQEQQRVFKDEEEGYNLGNALDDVPEGLVKWAAANLFDKQRHALESRASFIEAGQARATKLTDLSTELLRMILSNFEYSAPIDGTFEEDIVPGFPVEDRQTVQSLRLVSRLFNTLASPLLCPVVRLQVDEASFNRVRDIKRRPLIASGVRAFSISLEYRPTLLARDLGTWLRNRRQQIDTDVLRLERRRNLSRREDGSNPDPMRQADLLEESTSLDAAWQRARLYTVARRQLLDPLAFLDPPVSREGLAEEDIVRYKELILNSHAAFASAYSHQAQLIWNRSFVRAVARLATKARLPVALEFLERVWNLPTPGRHETRTVFRSEQLLQQFLAADVGWSMSEHAEENDRDRMPFTLIADLPIEIFNWMVKLRGFQLRCPLLPHHVELLRPPKATVRWFGNPFQHLKVLRIPRLNVEHEVDRFREVSNERMLTYAWFFNVLLSAPCLKEVSLGGHPFVSFLLRLGLSRTVLKSLRGIPPPRVRPHLPQLKRVKFSYTAPSRLNMKGLTQNLEDVNLEHFGHGSCTGVDTGKAMNILREGLSRSRNPVSSEEDSPPLFLNIVSEKQRPLADENPALWTELAAYMEGERLNGTPVSMWTITYQ</sequence>
<proteinExistence type="predicted"/>
<evidence type="ECO:0000313" key="2">
    <source>
        <dbReference type="Proteomes" id="UP000754883"/>
    </source>
</evidence>
<dbReference type="Proteomes" id="UP000754883">
    <property type="component" value="Unassembled WGS sequence"/>
</dbReference>
<dbReference type="EMBL" id="CABFNO020001527">
    <property type="protein sequence ID" value="CAG9994658.1"/>
    <property type="molecule type" value="Genomic_DNA"/>
</dbReference>
<comment type="caution">
    <text evidence="1">The sequence shown here is derived from an EMBL/GenBank/DDBJ whole genome shotgun (WGS) entry which is preliminary data.</text>
</comment>
<reference evidence="2" key="1">
    <citation type="submission" date="2019-06" db="EMBL/GenBank/DDBJ databases">
        <authorList>
            <person name="Broberg M."/>
        </authorList>
    </citation>
    <scope>NUCLEOTIDE SEQUENCE [LARGE SCALE GENOMIC DNA]</scope>
</reference>
<dbReference type="OrthoDB" id="5146509at2759"/>
<reference evidence="1 2" key="2">
    <citation type="submission" date="2021-10" db="EMBL/GenBank/DDBJ databases">
        <authorList>
            <person name="Piombo E."/>
        </authorList>
    </citation>
    <scope>NUCLEOTIDE SEQUENCE [LARGE SCALE GENOMIC DNA]</scope>
</reference>
<organism evidence="1 2">
    <name type="scientific">Clonostachys byssicola</name>
    <dbReference type="NCBI Taxonomy" id="160290"/>
    <lineage>
        <taxon>Eukaryota</taxon>
        <taxon>Fungi</taxon>
        <taxon>Dikarya</taxon>
        <taxon>Ascomycota</taxon>
        <taxon>Pezizomycotina</taxon>
        <taxon>Sordariomycetes</taxon>
        <taxon>Hypocreomycetidae</taxon>
        <taxon>Hypocreales</taxon>
        <taxon>Bionectriaceae</taxon>
        <taxon>Clonostachys</taxon>
    </lineage>
</organism>
<name>A0A9N9UPB3_9HYPO</name>
<keyword evidence="2" id="KW-1185">Reference proteome</keyword>